<dbReference type="OMA" id="DAGMMDC"/>
<comment type="function">
    <text evidence="5 6 7">Associates with the EF-Tu.GDP complex and induces the exchange of GDP to GTP. It remains bound to the aminoacyl-tRNA.EF-Tu.GTP complex up to the GTP hydrolysis stage on the ribosome.</text>
</comment>
<dbReference type="PANTHER" id="PTHR11741">
    <property type="entry name" value="ELONGATION FACTOR TS"/>
    <property type="match status" value="1"/>
</dbReference>
<evidence type="ECO:0000256" key="1">
    <source>
        <dbReference type="ARBA" id="ARBA00005532"/>
    </source>
</evidence>
<dbReference type="Proteomes" id="UP000029712">
    <property type="component" value="Chromosome"/>
</dbReference>
<dbReference type="Pfam" id="PF00889">
    <property type="entry name" value="EF_TS"/>
    <property type="match status" value="1"/>
</dbReference>
<name>A0A454CAE9_METHO</name>
<organism evidence="10 11">
    <name type="scientific">Metamycoplasma hominis</name>
    <name type="common">Mycoplasma hominis</name>
    <dbReference type="NCBI Taxonomy" id="2098"/>
    <lineage>
        <taxon>Bacteria</taxon>
        <taxon>Bacillati</taxon>
        <taxon>Mycoplasmatota</taxon>
        <taxon>Mycoplasmoidales</taxon>
        <taxon>Metamycoplasmataceae</taxon>
        <taxon>Metamycoplasma</taxon>
    </lineage>
</organism>
<evidence type="ECO:0000256" key="4">
    <source>
        <dbReference type="ARBA" id="ARBA00022917"/>
    </source>
</evidence>
<evidence type="ECO:0000313" key="10">
    <source>
        <dbReference type="EMBL" id="AYN65655.1"/>
    </source>
</evidence>
<evidence type="ECO:0000256" key="5">
    <source>
        <dbReference type="ARBA" id="ARBA00025453"/>
    </source>
</evidence>
<sequence length="293" mass="33361">MSVDLKKIKELRERTNSGFLDVKNALEATNNDIEKAIEWLQEKGIVKAAKKAGRIAAEGIVRAVIKDNIAVIFELNSETDFVAKNQLFLDFAKLLEEELPKVNFSNIEDLLEQKINGKTIEEYTTDLTAKIGEKIHLRRALKYEAKEDEVVAGYTHANNRIATILIAKGHNQEALRHVAMHIAALNPAHLFETCLDEEELKEIYERINNDPKLASKPEKIQVSMKSGMLRKEFNERGVLMYQPFVMEESKTVQQYLTENKLQLIDATRFEVGEGIEKKTVDFATEVAEQMSLK</sequence>
<dbReference type="PROSITE" id="PS01127">
    <property type="entry name" value="EF_TS_2"/>
    <property type="match status" value="1"/>
</dbReference>
<dbReference type="HAMAP" id="MF_00050">
    <property type="entry name" value="EF_Ts"/>
    <property type="match status" value="1"/>
</dbReference>
<dbReference type="SUPFAM" id="SSF46934">
    <property type="entry name" value="UBA-like"/>
    <property type="match status" value="1"/>
</dbReference>
<dbReference type="GO" id="GO:0003746">
    <property type="term" value="F:translation elongation factor activity"/>
    <property type="evidence" value="ECO:0007669"/>
    <property type="project" value="UniProtKB-UniRule"/>
</dbReference>
<accession>A0A454CAE9</accession>
<keyword evidence="6" id="KW-0963">Cytoplasm</keyword>
<dbReference type="RefSeq" id="WP_012855773.1">
    <property type="nucleotide sequence ID" value="NZ_CP033021.1"/>
</dbReference>
<dbReference type="GO" id="GO:0005737">
    <property type="term" value="C:cytoplasm"/>
    <property type="evidence" value="ECO:0007669"/>
    <property type="project" value="UniProtKB-SubCell"/>
</dbReference>
<dbReference type="Gene3D" id="3.30.479.20">
    <property type="entry name" value="Elongation factor Ts, dimerisation domain"/>
    <property type="match status" value="2"/>
</dbReference>
<evidence type="ECO:0000256" key="2">
    <source>
        <dbReference type="ARBA" id="ARBA00016956"/>
    </source>
</evidence>
<dbReference type="EMBL" id="CP033021">
    <property type="protein sequence ID" value="AYN65655.1"/>
    <property type="molecule type" value="Genomic_DNA"/>
</dbReference>
<reference evidence="10 11" key="1">
    <citation type="submission" date="2014-08" db="EMBL/GenBank/DDBJ databases">
        <authorList>
            <person name="Kuleshov K."/>
            <person name="Dedkov V."/>
            <person name="Markelov M."/>
            <person name="Pimkina E."/>
        </authorList>
    </citation>
    <scope>NUCLEOTIDE SEQUENCE [LARGE SCALE GENOMIC DNA]</scope>
    <source>
        <strain evidence="11">TOA</strain>
    </source>
</reference>
<dbReference type="InterPro" id="IPR018101">
    <property type="entry name" value="Transl_elong_Ts_CS"/>
</dbReference>
<evidence type="ECO:0000256" key="8">
    <source>
        <dbReference type="RuleBase" id="RU000643"/>
    </source>
</evidence>
<evidence type="ECO:0000256" key="6">
    <source>
        <dbReference type="HAMAP-Rule" id="MF_00050"/>
    </source>
</evidence>
<dbReference type="InterPro" id="IPR001816">
    <property type="entry name" value="Transl_elong_EFTs/EF1B"/>
</dbReference>
<dbReference type="CDD" id="cd14275">
    <property type="entry name" value="UBA_EF-Ts"/>
    <property type="match status" value="1"/>
</dbReference>
<dbReference type="InterPro" id="IPR014039">
    <property type="entry name" value="Transl_elong_EFTs/EF1B_dimer"/>
</dbReference>
<evidence type="ECO:0000256" key="3">
    <source>
        <dbReference type="ARBA" id="ARBA00022768"/>
    </source>
</evidence>
<feature type="domain" description="Translation elongation factor EFTs/EF1B dimerisation" evidence="9">
    <location>
        <begin position="70"/>
        <end position="273"/>
    </location>
</feature>
<dbReference type="OrthoDB" id="9808348at2"/>
<dbReference type="PROSITE" id="PS01126">
    <property type="entry name" value="EF_TS_1"/>
    <property type="match status" value="1"/>
</dbReference>
<dbReference type="Gene3D" id="1.10.8.10">
    <property type="entry name" value="DNA helicase RuvA subunit, C-terminal domain"/>
    <property type="match status" value="1"/>
</dbReference>
<keyword evidence="4 6" id="KW-0648">Protein biosynthesis</keyword>
<dbReference type="InterPro" id="IPR009060">
    <property type="entry name" value="UBA-like_sf"/>
</dbReference>
<dbReference type="NCBIfam" id="TIGR00116">
    <property type="entry name" value="tsf"/>
    <property type="match status" value="1"/>
</dbReference>
<reference evidence="10 11" key="2">
    <citation type="submission" date="2018-10" db="EMBL/GenBank/DDBJ databases">
        <title>Detection and isolation of Mycoplasma hominis as a predominant microorganism from pelvic cavity of patient with salpingitis and tubo-ovarian abscess.</title>
        <authorList>
            <person name="Guschin A.E."/>
            <person name="Khayrullina G.A."/>
            <person name="Rakovskaya I.V."/>
            <person name="Shelenkov A.A."/>
            <person name="Shagin D.A."/>
        </authorList>
    </citation>
    <scope>NUCLEOTIDE SEQUENCE [LARGE SCALE GENOMIC DNA]</scope>
    <source>
        <strain evidence="11">TOA</strain>
    </source>
</reference>
<dbReference type="FunFam" id="1.10.8.10:FF:000001">
    <property type="entry name" value="Elongation factor Ts"/>
    <property type="match status" value="1"/>
</dbReference>
<keyword evidence="3 6" id="KW-0251">Elongation factor</keyword>
<gene>
    <name evidence="6" type="primary">tsf</name>
    <name evidence="10" type="ORF">KN71_003100</name>
</gene>
<dbReference type="PANTHER" id="PTHR11741:SF0">
    <property type="entry name" value="ELONGATION FACTOR TS, MITOCHONDRIAL"/>
    <property type="match status" value="1"/>
</dbReference>
<dbReference type="InterPro" id="IPR036402">
    <property type="entry name" value="EF-Ts_dimer_sf"/>
</dbReference>
<evidence type="ECO:0000259" key="9">
    <source>
        <dbReference type="Pfam" id="PF00889"/>
    </source>
</evidence>
<proteinExistence type="inferred from homology"/>
<evidence type="ECO:0000313" key="11">
    <source>
        <dbReference type="Proteomes" id="UP000029712"/>
    </source>
</evidence>
<protein>
    <recommendedName>
        <fullName evidence="2 6">Elongation factor Ts</fullName>
        <shortName evidence="6">EF-Ts</shortName>
    </recommendedName>
</protein>
<feature type="region of interest" description="Involved in Mg(2+) ion dislocation from EF-Tu" evidence="6">
    <location>
        <begin position="79"/>
        <end position="82"/>
    </location>
</feature>
<dbReference type="AlphaFoldDB" id="A0A454CAE9"/>
<comment type="subcellular location">
    <subcellularLocation>
        <location evidence="6 8">Cytoplasm</location>
    </subcellularLocation>
</comment>
<evidence type="ECO:0000256" key="7">
    <source>
        <dbReference type="RuleBase" id="RU000642"/>
    </source>
</evidence>
<dbReference type="SUPFAM" id="SSF54713">
    <property type="entry name" value="Elongation factor Ts (EF-Ts), dimerisation domain"/>
    <property type="match status" value="2"/>
</dbReference>
<comment type="similarity">
    <text evidence="1 6 7">Belongs to the EF-Ts family.</text>
</comment>
<dbReference type="Gene3D" id="1.10.286.20">
    <property type="match status" value="1"/>
</dbReference>